<dbReference type="Pfam" id="PF00583">
    <property type="entry name" value="Acetyltransf_1"/>
    <property type="match status" value="1"/>
</dbReference>
<reference evidence="5 6" key="1">
    <citation type="submission" date="2018-10" db="EMBL/GenBank/DDBJ databases">
        <title>Histidinibacterium lentulum gen. nov., sp. nov., a marine bacterium from the culture broth of Picochlorum sp. 122.</title>
        <authorList>
            <person name="Wang G."/>
        </authorList>
    </citation>
    <scope>NUCLEOTIDE SEQUENCE [LARGE SCALE GENOMIC DNA]</scope>
    <source>
        <strain evidence="5 6">B17</strain>
    </source>
</reference>
<dbReference type="PANTHER" id="PTHR43877">
    <property type="entry name" value="AMINOALKYLPHOSPHONATE N-ACETYLTRANSFERASE-RELATED-RELATED"/>
    <property type="match status" value="1"/>
</dbReference>
<evidence type="ECO:0000256" key="1">
    <source>
        <dbReference type="ARBA" id="ARBA00022679"/>
    </source>
</evidence>
<dbReference type="PROSITE" id="PS51186">
    <property type="entry name" value="GNAT"/>
    <property type="match status" value="1"/>
</dbReference>
<sequence length="232" mass="24898">MPPVYPDFRNLRRARGRPQFRPAPSADLPPSGPVPRSRVMLHMSTPEPPHRAVSRCEVGPAPLALKPQILAAGAGDPRALEAAFRDGWGRASDSPLLFAATAEGRLLGYIRLSAAARASGAVPRPVRIEEIWVTAEMRGRGLGRLLLAYVLAVSERAGWGALEAEVPGEATGTLRLFRDAGFRERRVVLRLGAPPDRPSAAAWLAHLWQTAPPLPIYAGCGGLLLALLLVLL</sequence>
<dbReference type="Proteomes" id="UP000268016">
    <property type="component" value="Unassembled WGS sequence"/>
</dbReference>
<dbReference type="AlphaFoldDB" id="A0A3N2QS30"/>
<feature type="region of interest" description="Disordered" evidence="3">
    <location>
        <begin position="1"/>
        <end position="52"/>
    </location>
</feature>
<evidence type="ECO:0000313" key="6">
    <source>
        <dbReference type="Proteomes" id="UP000268016"/>
    </source>
</evidence>
<evidence type="ECO:0000313" key="5">
    <source>
        <dbReference type="EMBL" id="ROT98018.1"/>
    </source>
</evidence>
<evidence type="ECO:0000256" key="3">
    <source>
        <dbReference type="SAM" id="MobiDB-lite"/>
    </source>
</evidence>
<dbReference type="InterPro" id="IPR000182">
    <property type="entry name" value="GNAT_dom"/>
</dbReference>
<dbReference type="SUPFAM" id="SSF55729">
    <property type="entry name" value="Acyl-CoA N-acyltransferases (Nat)"/>
    <property type="match status" value="1"/>
</dbReference>
<comment type="caution">
    <text evidence="5">The sequence shown here is derived from an EMBL/GenBank/DDBJ whole genome shotgun (WGS) entry which is preliminary data.</text>
</comment>
<dbReference type="InterPro" id="IPR050832">
    <property type="entry name" value="Bact_Acetyltransf"/>
</dbReference>
<evidence type="ECO:0000256" key="2">
    <source>
        <dbReference type="ARBA" id="ARBA00023315"/>
    </source>
</evidence>
<protein>
    <submittedName>
        <fullName evidence="5">GNAT family N-acetyltransferase</fullName>
    </submittedName>
</protein>
<name>A0A3N2QS30_9RHOB</name>
<accession>A0A3N2QS30</accession>
<dbReference type="Gene3D" id="3.40.630.30">
    <property type="match status" value="1"/>
</dbReference>
<dbReference type="GO" id="GO:0016747">
    <property type="term" value="F:acyltransferase activity, transferring groups other than amino-acyl groups"/>
    <property type="evidence" value="ECO:0007669"/>
    <property type="project" value="InterPro"/>
</dbReference>
<dbReference type="EMBL" id="RDRB01000010">
    <property type="protein sequence ID" value="ROT98018.1"/>
    <property type="molecule type" value="Genomic_DNA"/>
</dbReference>
<gene>
    <name evidence="5" type="ORF">EAT49_17245</name>
</gene>
<proteinExistence type="predicted"/>
<dbReference type="InterPro" id="IPR016181">
    <property type="entry name" value="Acyl_CoA_acyltransferase"/>
</dbReference>
<feature type="domain" description="N-acetyltransferase" evidence="4">
    <location>
        <begin position="56"/>
        <end position="209"/>
    </location>
</feature>
<evidence type="ECO:0000259" key="4">
    <source>
        <dbReference type="PROSITE" id="PS51186"/>
    </source>
</evidence>
<keyword evidence="2" id="KW-0012">Acyltransferase</keyword>
<organism evidence="5 6">
    <name type="scientific">Histidinibacterium lentulum</name>
    <dbReference type="NCBI Taxonomy" id="2480588"/>
    <lineage>
        <taxon>Bacteria</taxon>
        <taxon>Pseudomonadati</taxon>
        <taxon>Pseudomonadota</taxon>
        <taxon>Alphaproteobacteria</taxon>
        <taxon>Rhodobacterales</taxon>
        <taxon>Paracoccaceae</taxon>
        <taxon>Histidinibacterium</taxon>
    </lineage>
</organism>
<keyword evidence="6" id="KW-1185">Reference proteome</keyword>
<keyword evidence="1 5" id="KW-0808">Transferase</keyword>